<dbReference type="EMBL" id="CP012333">
    <property type="protein sequence ID" value="AKV00996.1"/>
    <property type="molecule type" value="Genomic_DNA"/>
</dbReference>
<dbReference type="AlphaFoldDB" id="A0A0K1Q587"/>
<feature type="region of interest" description="Disordered" evidence="1">
    <location>
        <begin position="1"/>
        <end position="40"/>
    </location>
</feature>
<evidence type="ECO:0000313" key="3">
    <source>
        <dbReference type="Proteomes" id="UP000064967"/>
    </source>
</evidence>
<evidence type="ECO:0000256" key="1">
    <source>
        <dbReference type="SAM" id="MobiDB-lite"/>
    </source>
</evidence>
<dbReference type="Proteomes" id="UP000064967">
    <property type="component" value="Chromosome"/>
</dbReference>
<proteinExistence type="predicted"/>
<organism evidence="2 3">
    <name type="scientific">Labilithrix luteola</name>
    <dbReference type="NCBI Taxonomy" id="1391654"/>
    <lineage>
        <taxon>Bacteria</taxon>
        <taxon>Pseudomonadati</taxon>
        <taxon>Myxococcota</taxon>
        <taxon>Polyangia</taxon>
        <taxon>Polyangiales</taxon>
        <taxon>Labilitrichaceae</taxon>
        <taxon>Labilithrix</taxon>
    </lineage>
</organism>
<name>A0A0K1Q587_9BACT</name>
<gene>
    <name evidence="2" type="ORF">AKJ09_07659</name>
</gene>
<reference evidence="2 3" key="1">
    <citation type="submission" date="2015-08" db="EMBL/GenBank/DDBJ databases">
        <authorList>
            <person name="Babu N.S."/>
            <person name="Beckwith C.J."/>
            <person name="Beseler K.G."/>
            <person name="Brison A."/>
            <person name="Carone J.V."/>
            <person name="Caskin T.P."/>
            <person name="Diamond M."/>
            <person name="Durham M.E."/>
            <person name="Foxe J.M."/>
            <person name="Go M."/>
            <person name="Henderson B.A."/>
            <person name="Jones I.B."/>
            <person name="McGettigan J.A."/>
            <person name="Micheletti S.J."/>
            <person name="Nasrallah M.E."/>
            <person name="Ortiz D."/>
            <person name="Piller C.R."/>
            <person name="Privatt S.R."/>
            <person name="Schneider S.L."/>
            <person name="Sharp S."/>
            <person name="Smith T.C."/>
            <person name="Stanton J.D."/>
            <person name="Ullery H.E."/>
            <person name="Wilson R.J."/>
            <person name="Serrano M.G."/>
            <person name="Buck G."/>
            <person name="Lee V."/>
            <person name="Wang Y."/>
            <person name="Carvalho R."/>
            <person name="Voegtly L."/>
            <person name="Shi R."/>
            <person name="Duckworth R."/>
            <person name="Johnson A."/>
            <person name="Loviza R."/>
            <person name="Walstead R."/>
            <person name="Shah Z."/>
            <person name="Kiflezghi M."/>
            <person name="Wade K."/>
            <person name="Ball S.L."/>
            <person name="Bradley K.W."/>
            <person name="Asai D.J."/>
            <person name="Bowman C.A."/>
            <person name="Russell D.A."/>
            <person name="Pope W.H."/>
            <person name="Jacobs-Sera D."/>
            <person name="Hendrix R.W."/>
            <person name="Hatfull G.F."/>
        </authorList>
    </citation>
    <scope>NUCLEOTIDE SEQUENCE [LARGE SCALE GENOMIC DNA]</scope>
    <source>
        <strain evidence="2 3">DSM 27648</strain>
    </source>
</reference>
<keyword evidence="3" id="KW-1185">Reference proteome</keyword>
<dbReference type="KEGG" id="llu:AKJ09_07659"/>
<protein>
    <submittedName>
        <fullName evidence="2">Uncharacterized protein</fullName>
    </submittedName>
</protein>
<feature type="compositionally biased region" description="Basic and acidic residues" evidence="1">
    <location>
        <begin position="21"/>
        <end position="30"/>
    </location>
</feature>
<feature type="region of interest" description="Disordered" evidence="1">
    <location>
        <begin position="53"/>
        <end position="85"/>
    </location>
</feature>
<accession>A0A0K1Q587</accession>
<sequence length="85" mass="9326">MDGGRAGHCRLMPLCGKRPRGRDEQKREQQPDGSKQPVGCAVAIHDPVLSEFRRDQGRVLKTKKKSPPSRDLEGLAAVHGARENG</sequence>
<evidence type="ECO:0000313" key="2">
    <source>
        <dbReference type="EMBL" id="AKV00996.1"/>
    </source>
</evidence>